<proteinExistence type="predicted"/>
<keyword evidence="3" id="KW-1185">Reference proteome</keyword>
<gene>
    <name evidence="2" type="ORF">GAYE_SCF09G3138</name>
</gene>
<evidence type="ECO:0000313" key="2">
    <source>
        <dbReference type="EMBL" id="KAK4525231.1"/>
    </source>
</evidence>
<dbReference type="Proteomes" id="UP001300502">
    <property type="component" value="Unassembled WGS sequence"/>
</dbReference>
<sequence>MSHAGSPLRSNSSNDSNFLYQEPSSPRKSIEILLRNSHPNDMGLTFPPQSDSCSSIHIKLESSVVSEPVLEAVVARAYICLRSKGSMCVTLPKHQEEGNQDRPGENLAMQPQEVGLLCRMAGFVQIQVVETEQDYLVTCLKL</sequence>
<dbReference type="EMBL" id="JANCYU010000029">
    <property type="protein sequence ID" value="KAK4525231.1"/>
    <property type="molecule type" value="Genomic_DNA"/>
</dbReference>
<reference evidence="2 3" key="1">
    <citation type="submission" date="2022-07" db="EMBL/GenBank/DDBJ databases">
        <title>Genome-wide signatures of adaptation to extreme environments.</title>
        <authorList>
            <person name="Cho C.H."/>
            <person name="Yoon H.S."/>
        </authorList>
    </citation>
    <scope>NUCLEOTIDE SEQUENCE [LARGE SCALE GENOMIC DNA]</scope>
    <source>
        <strain evidence="2 3">108.79 E11</strain>
    </source>
</reference>
<accession>A0AAV9IDI7</accession>
<feature type="region of interest" description="Disordered" evidence="1">
    <location>
        <begin position="1"/>
        <end position="22"/>
    </location>
</feature>
<dbReference type="AlphaFoldDB" id="A0AAV9IDI7"/>
<name>A0AAV9IDI7_9RHOD</name>
<evidence type="ECO:0000313" key="3">
    <source>
        <dbReference type="Proteomes" id="UP001300502"/>
    </source>
</evidence>
<comment type="caution">
    <text evidence="2">The sequence shown here is derived from an EMBL/GenBank/DDBJ whole genome shotgun (WGS) entry which is preliminary data.</text>
</comment>
<feature type="compositionally biased region" description="Polar residues" evidence="1">
    <location>
        <begin position="8"/>
        <end position="22"/>
    </location>
</feature>
<protein>
    <submittedName>
        <fullName evidence="2">Uncharacterized protein</fullName>
    </submittedName>
</protein>
<organism evidence="2 3">
    <name type="scientific">Galdieria yellowstonensis</name>
    <dbReference type="NCBI Taxonomy" id="3028027"/>
    <lineage>
        <taxon>Eukaryota</taxon>
        <taxon>Rhodophyta</taxon>
        <taxon>Bangiophyceae</taxon>
        <taxon>Galdieriales</taxon>
        <taxon>Galdieriaceae</taxon>
        <taxon>Galdieria</taxon>
    </lineage>
</organism>
<evidence type="ECO:0000256" key="1">
    <source>
        <dbReference type="SAM" id="MobiDB-lite"/>
    </source>
</evidence>